<evidence type="ECO:0008006" key="5">
    <source>
        <dbReference type="Google" id="ProtNLM"/>
    </source>
</evidence>
<name>A0A7Z7I3X5_9BURK</name>
<proteinExistence type="predicted"/>
<dbReference type="RefSeq" id="WP_159938931.1">
    <property type="nucleotide sequence ID" value="NZ_FCOG02000046.1"/>
</dbReference>
<feature type="compositionally biased region" description="Gly residues" evidence="1">
    <location>
        <begin position="29"/>
        <end position="39"/>
    </location>
</feature>
<feature type="region of interest" description="Disordered" evidence="1">
    <location>
        <begin position="29"/>
        <end position="51"/>
    </location>
</feature>
<accession>A0A7Z7I3X5</accession>
<dbReference type="EMBL" id="OCSU01000001">
    <property type="protein sequence ID" value="SOE60307.1"/>
    <property type="molecule type" value="Genomic_DNA"/>
</dbReference>
<keyword evidence="4" id="KW-1185">Reference proteome</keyword>
<organism evidence="3 4">
    <name type="scientific">Caballeronia arationis</name>
    <dbReference type="NCBI Taxonomy" id="1777142"/>
    <lineage>
        <taxon>Bacteria</taxon>
        <taxon>Pseudomonadati</taxon>
        <taxon>Pseudomonadota</taxon>
        <taxon>Betaproteobacteria</taxon>
        <taxon>Burkholderiales</taxon>
        <taxon>Burkholderiaceae</taxon>
        <taxon>Caballeronia</taxon>
    </lineage>
</organism>
<reference evidence="3 4" key="1">
    <citation type="submission" date="2017-09" db="EMBL/GenBank/DDBJ databases">
        <authorList>
            <person name="Varghese N."/>
            <person name="Submissions S."/>
        </authorList>
    </citation>
    <scope>NUCLEOTIDE SEQUENCE [LARGE SCALE GENOMIC DNA]</scope>
    <source>
        <strain evidence="3 4">OK806</strain>
    </source>
</reference>
<gene>
    <name evidence="3" type="ORF">SAMN05446927_1911</name>
</gene>
<dbReference type="PROSITE" id="PS51257">
    <property type="entry name" value="PROKAR_LIPOPROTEIN"/>
    <property type="match status" value="1"/>
</dbReference>
<comment type="caution">
    <text evidence="3">The sequence shown here is derived from an EMBL/GenBank/DDBJ whole genome shotgun (WGS) entry which is preliminary data.</text>
</comment>
<sequence>MLQSIRILALLSALGLTVLGAACASGTVSGGVSSGGANGPGNVPKMGGGGY</sequence>
<evidence type="ECO:0000256" key="2">
    <source>
        <dbReference type="SAM" id="SignalP"/>
    </source>
</evidence>
<evidence type="ECO:0000256" key="1">
    <source>
        <dbReference type="SAM" id="MobiDB-lite"/>
    </source>
</evidence>
<protein>
    <recommendedName>
        <fullName evidence="5">Lipoprotein</fullName>
    </recommendedName>
</protein>
<feature type="signal peptide" evidence="2">
    <location>
        <begin position="1"/>
        <end position="24"/>
    </location>
</feature>
<dbReference type="AlphaFoldDB" id="A0A7Z7I3X5"/>
<keyword evidence="2" id="KW-0732">Signal</keyword>
<evidence type="ECO:0000313" key="4">
    <source>
        <dbReference type="Proteomes" id="UP000219522"/>
    </source>
</evidence>
<evidence type="ECO:0000313" key="3">
    <source>
        <dbReference type="EMBL" id="SOE60307.1"/>
    </source>
</evidence>
<feature type="chain" id="PRO_5030833972" description="Lipoprotein" evidence="2">
    <location>
        <begin position="25"/>
        <end position="51"/>
    </location>
</feature>
<dbReference type="Proteomes" id="UP000219522">
    <property type="component" value="Unassembled WGS sequence"/>
</dbReference>